<organism evidence="1 2">
    <name type="scientific">Araneus ventricosus</name>
    <name type="common">Orbweaver spider</name>
    <name type="synonym">Epeira ventricosa</name>
    <dbReference type="NCBI Taxonomy" id="182803"/>
    <lineage>
        <taxon>Eukaryota</taxon>
        <taxon>Metazoa</taxon>
        <taxon>Ecdysozoa</taxon>
        <taxon>Arthropoda</taxon>
        <taxon>Chelicerata</taxon>
        <taxon>Arachnida</taxon>
        <taxon>Araneae</taxon>
        <taxon>Araneomorphae</taxon>
        <taxon>Entelegynae</taxon>
        <taxon>Araneoidea</taxon>
        <taxon>Araneidae</taxon>
        <taxon>Araneus</taxon>
    </lineage>
</organism>
<accession>A0A4Y2HBV3</accession>
<dbReference type="Proteomes" id="UP000499080">
    <property type="component" value="Unassembled WGS sequence"/>
</dbReference>
<dbReference type="EMBL" id="BGPR01001834">
    <property type="protein sequence ID" value="GBM62764.1"/>
    <property type="molecule type" value="Genomic_DNA"/>
</dbReference>
<evidence type="ECO:0000313" key="2">
    <source>
        <dbReference type="Proteomes" id="UP000499080"/>
    </source>
</evidence>
<evidence type="ECO:0000313" key="1">
    <source>
        <dbReference type="EMBL" id="GBM62764.1"/>
    </source>
</evidence>
<protein>
    <submittedName>
        <fullName evidence="1">Uncharacterized protein</fullName>
    </submittedName>
</protein>
<gene>
    <name evidence="1" type="ORF">AVEN_41496_1</name>
</gene>
<comment type="caution">
    <text evidence="1">The sequence shown here is derived from an EMBL/GenBank/DDBJ whole genome shotgun (WGS) entry which is preliminary data.</text>
</comment>
<name>A0A4Y2HBV3_ARAVE</name>
<dbReference type="AlphaFoldDB" id="A0A4Y2HBV3"/>
<sequence>MSPNILPHHTHRKDVWSPSYDLACNSILREAKNSLESLSSKNISGQDKTEFTFRSFPLASKNQPESFSFHGPAVTFEISPVLPLSYVPLNSVHLPVTHGNSPVLNFYMA</sequence>
<keyword evidence="2" id="KW-1185">Reference proteome</keyword>
<proteinExistence type="predicted"/>
<reference evidence="1 2" key="1">
    <citation type="journal article" date="2019" name="Sci. Rep.">
        <title>Orb-weaving spider Araneus ventricosus genome elucidates the spidroin gene catalogue.</title>
        <authorList>
            <person name="Kono N."/>
            <person name="Nakamura H."/>
            <person name="Ohtoshi R."/>
            <person name="Moran D.A.P."/>
            <person name="Shinohara A."/>
            <person name="Yoshida Y."/>
            <person name="Fujiwara M."/>
            <person name="Mori M."/>
            <person name="Tomita M."/>
            <person name="Arakawa K."/>
        </authorList>
    </citation>
    <scope>NUCLEOTIDE SEQUENCE [LARGE SCALE GENOMIC DNA]</scope>
</reference>